<accession>A0A5B9DCX5</accession>
<reference evidence="2 3" key="2">
    <citation type="journal article" date="2024" name="Int. J. Syst. Evol. Microbiol.">
        <title>Promethearchaeum syntrophicum gen. nov., sp. nov., an anaerobic, obligately syntrophic archaeon, the first isolate of the lineage 'Asgard' archaea, and proposal of the new archaeal phylum Promethearchaeota phyl. nov. and kingdom Promethearchaeati regn. nov.</title>
        <authorList>
            <person name="Imachi H."/>
            <person name="Nobu M.K."/>
            <person name="Kato S."/>
            <person name="Takaki Y."/>
            <person name="Miyazaki M."/>
            <person name="Miyata M."/>
            <person name="Ogawara M."/>
            <person name="Saito Y."/>
            <person name="Sakai S."/>
            <person name="Tahara Y.O."/>
            <person name="Takano Y."/>
            <person name="Tasumi E."/>
            <person name="Uematsu K."/>
            <person name="Yoshimura T."/>
            <person name="Itoh T."/>
            <person name="Ohkuma M."/>
            <person name="Takai K."/>
        </authorList>
    </citation>
    <scope>NUCLEOTIDE SEQUENCE [LARGE SCALE GENOMIC DNA]</scope>
    <source>
        <strain evidence="2 3">MK-D1</strain>
    </source>
</reference>
<dbReference type="SUPFAM" id="SSF89447">
    <property type="entry name" value="AbrB/MazE/MraZ-like"/>
    <property type="match status" value="1"/>
</dbReference>
<proteinExistence type="predicted"/>
<dbReference type="InterPro" id="IPR037914">
    <property type="entry name" value="SpoVT-AbrB_sf"/>
</dbReference>
<evidence type="ECO:0000313" key="3">
    <source>
        <dbReference type="Proteomes" id="UP000321408"/>
    </source>
</evidence>
<dbReference type="Gene3D" id="2.10.260.10">
    <property type="match status" value="1"/>
</dbReference>
<protein>
    <submittedName>
        <fullName evidence="2">AbrB/MazE/SpoVT family DNA-binding domain-containing protein</fullName>
    </submittedName>
</protein>
<gene>
    <name evidence="2" type="ORF">DSAG12_02814</name>
</gene>
<dbReference type="InterPro" id="IPR007159">
    <property type="entry name" value="SpoVT-AbrB_dom"/>
</dbReference>
<feature type="domain" description="SpoVT-AbrB" evidence="1">
    <location>
        <begin position="6"/>
        <end position="51"/>
    </location>
</feature>
<name>A0A5B9DCX5_9ARCH</name>
<keyword evidence="2" id="KW-0238">DNA-binding</keyword>
<organism evidence="2 3">
    <name type="scientific">Promethearchaeum syntrophicum</name>
    <dbReference type="NCBI Taxonomy" id="2594042"/>
    <lineage>
        <taxon>Archaea</taxon>
        <taxon>Promethearchaeati</taxon>
        <taxon>Promethearchaeota</taxon>
        <taxon>Promethearchaeia</taxon>
        <taxon>Promethearchaeales</taxon>
        <taxon>Promethearchaeaceae</taxon>
        <taxon>Promethearchaeum</taxon>
    </lineage>
</organism>
<dbReference type="AlphaFoldDB" id="A0A5B9DCX5"/>
<sequence>MEVIKTKLIQIGNSKGIRIPKHILERLNLQNKIELIIDDKINQIHIKSIETPRKNWEDAFQKMHENRDDDLLIDDGIDLDALDW</sequence>
<dbReference type="GeneID" id="41330794"/>
<dbReference type="GO" id="GO:0003677">
    <property type="term" value="F:DNA binding"/>
    <property type="evidence" value="ECO:0007669"/>
    <property type="project" value="InterPro"/>
</dbReference>
<dbReference type="EMBL" id="CP042905">
    <property type="protein sequence ID" value="QEE16982.1"/>
    <property type="molecule type" value="Genomic_DNA"/>
</dbReference>
<evidence type="ECO:0000259" key="1">
    <source>
        <dbReference type="PROSITE" id="PS51740"/>
    </source>
</evidence>
<dbReference type="Proteomes" id="UP000321408">
    <property type="component" value="Chromosome"/>
</dbReference>
<dbReference type="RefSeq" id="WP_342211884.1">
    <property type="nucleotide sequence ID" value="NZ_CP042905.2"/>
</dbReference>
<dbReference type="KEGG" id="psyt:DSAG12_02814"/>
<dbReference type="PROSITE" id="PS51740">
    <property type="entry name" value="SPOVT_ABRB"/>
    <property type="match status" value="1"/>
</dbReference>
<reference evidence="2 3" key="1">
    <citation type="journal article" date="2020" name="Nature">
        <title>Isolation of an archaeon at the prokaryote-eukaryote interface.</title>
        <authorList>
            <person name="Imachi H."/>
            <person name="Nobu M.K."/>
            <person name="Nakahara N."/>
            <person name="Morono Y."/>
            <person name="Ogawara M."/>
            <person name="Takaki Y."/>
            <person name="Takano Y."/>
            <person name="Uematsu K."/>
            <person name="Ikuta T."/>
            <person name="Ito M."/>
            <person name="Matsui Y."/>
            <person name="Miyazaki M."/>
            <person name="Murata K."/>
            <person name="Saito Y."/>
            <person name="Sakai S."/>
            <person name="Song C."/>
            <person name="Tasumi E."/>
            <person name="Yamanaka Y."/>
            <person name="Yamaguchi T."/>
            <person name="Kamagata Y."/>
            <person name="Tamaki H."/>
            <person name="Takai K."/>
        </authorList>
    </citation>
    <scope>NUCLEOTIDE SEQUENCE [LARGE SCALE GENOMIC DNA]</scope>
    <source>
        <strain evidence="2 3">MK-D1</strain>
    </source>
</reference>
<keyword evidence="3" id="KW-1185">Reference proteome</keyword>
<evidence type="ECO:0000313" key="2">
    <source>
        <dbReference type="EMBL" id="QEE16982.1"/>
    </source>
</evidence>